<evidence type="ECO:0000313" key="2">
    <source>
        <dbReference type="EMBL" id="XDO96159.1"/>
    </source>
</evidence>
<dbReference type="InterPro" id="IPR032710">
    <property type="entry name" value="NTF2-like_dom_sf"/>
</dbReference>
<accession>A0AB39KR78</accession>
<proteinExistence type="predicted"/>
<feature type="domain" description="SnoaL-like" evidence="1">
    <location>
        <begin position="11"/>
        <end position="109"/>
    </location>
</feature>
<dbReference type="Gene3D" id="3.10.450.50">
    <property type="match status" value="1"/>
</dbReference>
<evidence type="ECO:0000259" key="1">
    <source>
        <dbReference type="Pfam" id="PF12680"/>
    </source>
</evidence>
<dbReference type="AlphaFoldDB" id="A0AB39KR78"/>
<organism evidence="2">
    <name type="scientific">Caulobacter sp. 73W</name>
    <dbReference type="NCBI Taxonomy" id="3161137"/>
    <lineage>
        <taxon>Bacteria</taxon>
        <taxon>Pseudomonadati</taxon>
        <taxon>Pseudomonadota</taxon>
        <taxon>Alphaproteobacteria</taxon>
        <taxon>Caulobacterales</taxon>
        <taxon>Caulobacteraceae</taxon>
        <taxon>Caulobacter</taxon>
    </lineage>
</organism>
<name>A0AB39KR78_9CAUL</name>
<gene>
    <name evidence="2" type="ORF">ABOZ73_15445</name>
</gene>
<protein>
    <submittedName>
        <fullName evidence="2">Nuclear transport factor 2 family protein</fullName>
    </submittedName>
</protein>
<dbReference type="RefSeq" id="WP_369059013.1">
    <property type="nucleotide sequence ID" value="NZ_CP158375.1"/>
</dbReference>
<dbReference type="Pfam" id="PF12680">
    <property type="entry name" value="SnoaL_2"/>
    <property type="match status" value="1"/>
</dbReference>
<dbReference type="InterPro" id="IPR037401">
    <property type="entry name" value="SnoaL-like"/>
</dbReference>
<sequence length="143" mass="15817">MSRRFQILDSVIAAWRAKDIDAALSHMHDDIVWHYAAAIAPPLKGKAQARKFLENFASQIAEVKWRIFDYAETGDRLFVEGVDEYIAKDGARVAAPYAGVVEFNGDLIIGWRDYFDRGVVEGMKAGGTASAQVEQLIARPSAS</sequence>
<reference evidence="2" key="1">
    <citation type="submission" date="2024-06" db="EMBL/GenBank/DDBJ databases">
        <title>Caulobacter inopinatus, sp. nov.</title>
        <authorList>
            <person name="Donachie S.P."/>
        </authorList>
    </citation>
    <scope>NUCLEOTIDE SEQUENCE</scope>
    <source>
        <strain evidence="2">73W</strain>
    </source>
</reference>
<dbReference type="EMBL" id="CP158375">
    <property type="protein sequence ID" value="XDO96159.1"/>
    <property type="molecule type" value="Genomic_DNA"/>
</dbReference>
<dbReference type="SUPFAM" id="SSF54427">
    <property type="entry name" value="NTF2-like"/>
    <property type="match status" value="1"/>
</dbReference>